<dbReference type="AlphaFoldDB" id="A0A1V3NCB5"/>
<reference evidence="2 3" key="1">
    <citation type="submission" date="2017-02" db="EMBL/GenBank/DDBJ databases">
        <title>Genomic diversity within the haloalkaliphilic genus Thioalkalivibrio.</title>
        <authorList>
            <person name="Ahn A.-C."/>
            <person name="Meier-Kolthoff J."/>
            <person name="Overmars L."/>
            <person name="Richter M."/>
            <person name="Woyke T."/>
            <person name="Sorokin D.Y."/>
            <person name="Muyzer G."/>
        </authorList>
    </citation>
    <scope>NUCLEOTIDE SEQUENCE [LARGE SCALE GENOMIC DNA]</scope>
    <source>
        <strain evidence="2 3">ALJD</strain>
    </source>
</reference>
<accession>A0A1V3NCB5</accession>
<sequence>MYGIKEIDANTLRQWQDTGKAFRLLDVRTPSETAHGVIPGATLLPLHLVPVRLPDLLDEEEPLVISCRTGARSSQACAFLAQHGLTEVYNLRGGVMGWAQAGLNLEEPRAESVHTP</sequence>
<name>A0A1V3NCB5_9GAMM</name>
<proteinExistence type="predicted"/>
<dbReference type="CDD" id="cd00158">
    <property type="entry name" value="RHOD"/>
    <property type="match status" value="1"/>
</dbReference>
<evidence type="ECO:0000259" key="1">
    <source>
        <dbReference type="PROSITE" id="PS50206"/>
    </source>
</evidence>
<dbReference type="Gene3D" id="3.40.250.10">
    <property type="entry name" value="Rhodanese-like domain"/>
    <property type="match status" value="1"/>
</dbReference>
<feature type="domain" description="Rhodanese" evidence="1">
    <location>
        <begin position="18"/>
        <end position="107"/>
    </location>
</feature>
<dbReference type="STRING" id="108003.B1C78_14970"/>
<dbReference type="PANTHER" id="PTHR43031:SF17">
    <property type="entry name" value="SULFURTRANSFERASE YTWF-RELATED"/>
    <property type="match status" value="1"/>
</dbReference>
<evidence type="ECO:0000313" key="3">
    <source>
        <dbReference type="Proteomes" id="UP000189462"/>
    </source>
</evidence>
<dbReference type="RefSeq" id="WP_077279960.1">
    <property type="nucleotide sequence ID" value="NZ_MVBK01000100.1"/>
</dbReference>
<dbReference type="InterPro" id="IPR036873">
    <property type="entry name" value="Rhodanese-like_dom_sf"/>
</dbReference>
<dbReference type="PANTHER" id="PTHR43031">
    <property type="entry name" value="FAD-DEPENDENT OXIDOREDUCTASE"/>
    <property type="match status" value="1"/>
</dbReference>
<dbReference type="Pfam" id="PF00581">
    <property type="entry name" value="Rhodanese"/>
    <property type="match status" value="1"/>
</dbReference>
<dbReference type="OrthoDB" id="9811849at2"/>
<dbReference type="InterPro" id="IPR001763">
    <property type="entry name" value="Rhodanese-like_dom"/>
</dbReference>
<dbReference type="Proteomes" id="UP000189462">
    <property type="component" value="Unassembled WGS sequence"/>
</dbReference>
<dbReference type="SUPFAM" id="SSF52821">
    <property type="entry name" value="Rhodanese/Cell cycle control phosphatase"/>
    <property type="match status" value="1"/>
</dbReference>
<evidence type="ECO:0000313" key="2">
    <source>
        <dbReference type="EMBL" id="OOG22492.1"/>
    </source>
</evidence>
<dbReference type="PROSITE" id="PS50206">
    <property type="entry name" value="RHODANESE_3"/>
    <property type="match status" value="1"/>
</dbReference>
<dbReference type="GO" id="GO:0016740">
    <property type="term" value="F:transferase activity"/>
    <property type="evidence" value="ECO:0007669"/>
    <property type="project" value="UniProtKB-KW"/>
</dbReference>
<comment type="caution">
    <text evidence="2">The sequence shown here is derived from an EMBL/GenBank/DDBJ whole genome shotgun (WGS) entry which is preliminary data.</text>
</comment>
<dbReference type="InterPro" id="IPR050229">
    <property type="entry name" value="GlpE_sulfurtransferase"/>
</dbReference>
<dbReference type="EMBL" id="MVBK01000100">
    <property type="protein sequence ID" value="OOG22492.1"/>
    <property type="molecule type" value="Genomic_DNA"/>
</dbReference>
<dbReference type="SMART" id="SM00450">
    <property type="entry name" value="RHOD"/>
    <property type="match status" value="1"/>
</dbReference>
<protein>
    <submittedName>
        <fullName evidence="2">Sulfurtransferase</fullName>
    </submittedName>
</protein>
<keyword evidence="2" id="KW-0808">Transferase</keyword>
<gene>
    <name evidence="2" type="ORF">B1C78_14970</name>
</gene>
<keyword evidence="3" id="KW-1185">Reference proteome</keyword>
<organism evidence="2 3">
    <name type="scientific">Thioalkalivibrio denitrificans</name>
    <dbReference type="NCBI Taxonomy" id="108003"/>
    <lineage>
        <taxon>Bacteria</taxon>
        <taxon>Pseudomonadati</taxon>
        <taxon>Pseudomonadota</taxon>
        <taxon>Gammaproteobacteria</taxon>
        <taxon>Chromatiales</taxon>
        <taxon>Ectothiorhodospiraceae</taxon>
        <taxon>Thioalkalivibrio</taxon>
    </lineage>
</organism>